<organism evidence="2 3">
    <name type="scientific">Candidatus Scatousia excrementigallinarum</name>
    <dbReference type="NCBI Taxonomy" id="2840935"/>
    <lineage>
        <taxon>Bacteria</taxon>
        <taxon>Candidatus Scatousia</taxon>
    </lineage>
</organism>
<accession>A0A9D1F2D1</accession>
<reference evidence="2" key="2">
    <citation type="journal article" date="2021" name="PeerJ">
        <title>Extensive microbial diversity within the chicken gut microbiome revealed by metagenomics and culture.</title>
        <authorList>
            <person name="Gilroy R."/>
            <person name="Ravi A."/>
            <person name="Getino M."/>
            <person name="Pursley I."/>
            <person name="Horton D.L."/>
            <person name="Alikhan N.F."/>
            <person name="Baker D."/>
            <person name="Gharbi K."/>
            <person name="Hall N."/>
            <person name="Watson M."/>
            <person name="Adriaenssens E.M."/>
            <person name="Foster-Nyarko E."/>
            <person name="Jarju S."/>
            <person name="Secka A."/>
            <person name="Antonio M."/>
            <person name="Oren A."/>
            <person name="Chaudhuri R.R."/>
            <person name="La Ragione R."/>
            <person name="Hildebrand F."/>
            <person name="Pallen M.J."/>
        </authorList>
    </citation>
    <scope>NUCLEOTIDE SEQUENCE</scope>
    <source>
        <strain evidence="2">6276</strain>
    </source>
</reference>
<sequence length="205" mass="22617">MKKILSGIIIALMMAFGQSVIAKTVPVEAMTSFSATNPPDTMIVKVKSNIQVTDDIVLFENFLVRGKVAMQQNGAFAFIPYSYVNIHNEEAQFQPQTYGSFAGLLNNGQVVPAKAPLTINKGQFFVLNFKDIQKTDNSKVNNSLSGTPSEVLIDVFVPATEESQRPFSAELPGLPLTDLPTMDATNRYNPAMPLRSILEQREFLR</sequence>
<name>A0A9D1F2D1_9BACT</name>
<dbReference type="EMBL" id="DVIU01000294">
    <property type="protein sequence ID" value="HIS37792.1"/>
    <property type="molecule type" value="Genomic_DNA"/>
</dbReference>
<evidence type="ECO:0000313" key="2">
    <source>
        <dbReference type="EMBL" id="HIS37792.1"/>
    </source>
</evidence>
<evidence type="ECO:0000313" key="3">
    <source>
        <dbReference type="Proteomes" id="UP000823928"/>
    </source>
</evidence>
<evidence type="ECO:0000256" key="1">
    <source>
        <dbReference type="SAM" id="SignalP"/>
    </source>
</evidence>
<feature type="chain" id="PRO_5038713098" description="Cohesin domain-containing protein" evidence="1">
    <location>
        <begin position="23"/>
        <end position="205"/>
    </location>
</feature>
<comment type="caution">
    <text evidence="2">The sequence shown here is derived from an EMBL/GenBank/DDBJ whole genome shotgun (WGS) entry which is preliminary data.</text>
</comment>
<feature type="signal peptide" evidence="1">
    <location>
        <begin position="1"/>
        <end position="22"/>
    </location>
</feature>
<reference evidence="2" key="1">
    <citation type="submission" date="2020-10" db="EMBL/GenBank/DDBJ databases">
        <authorList>
            <person name="Gilroy R."/>
        </authorList>
    </citation>
    <scope>NUCLEOTIDE SEQUENCE</scope>
    <source>
        <strain evidence="2">6276</strain>
    </source>
</reference>
<gene>
    <name evidence="2" type="ORF">IAC10_14405</name>
</gene>
<keyword evidence="1" id="KW-0732">Signal</keyword>
<evidence type="ECO:0008006" key="4">
    <source>
        <dbReference type="Google" id="ProtNLM"/>
    </source>
</evidence>
<proteinExistence type="predicted"/>
<protein>
    <recommendedName>
        <fullName evidence="4">Cohesin domain-containing protein</fullName>
    </recommendedName>
</protein>
<dbReference type="Proteomes" id="UP000823928">
    <property type="component" value="Unassembled WGS sequence"/>
</dbReference>
<dbReference type="AlphaFoldDB" id="A0A9D1F2D1"/>